<dbReference type="AlphaFoldDB" id="A0A507QW56"/>
<feature type="compositionally biased region" description="Basic and acidic residues" evidence="1">
    <location>
        <begin position="70"/>
        <end position="84"/>
    </location>
</feature>
<dbReference type="EMBL" id="VIFY01000078">
    <property type="protein sequence ID" value="TQB71632.1"/>
    <property type="molecule type" value="Genomic_DNA"/>
</dbReference>
<sequence length="602" mass="67399">MDRKKLLELLFEHDESLLQTDTHLNKSCLIEPSVPEAVDPRVPNTQGEEKAISSEQIVEDVSLSDLLSNGKDEVDKGLHDDPSDGKATGETFVDQSPVDWKPTVQVESELVSFVSHNSLNAIETRHASPGQPFCPLMAVARFPYKYIQGGLSQTVASRFFDRGKIWERSWDLYYIHVPSHMGSRPLLLLSTAQVEKLIQEINDTLDCTLSLPTESHLGFVLTFDERAPQPRFKGQFSSRNMKEYLESTIPLDDYVDYDPMDPLFVEFEKKIEAGLAASKNKKKAFKAKKQQTRIQNQCDLVRCLRRTQCYFGLRSRSTCHEVCSEVNGEAPWTERQIEEQDYGVAVDPVLPPLESNEPAPYSFWNEPVFVSVDVESNERCHSQVTEVGISTLDTLDLIGIPPGDGGGNWTSRIQSRHLRVREYAHVVNKDFVSGCPDKFEFGKSEWISMENMVTTVDGFFQSPYSHQVNDPTASNGQHNPVNTTDEIPPHKKLSRNIVFVGHNNRADMAYLRDLGVAAFDKASNGPFLDALDTAELFRTLQGEDNPRSLGGILGEFGITGWHLHNAGNDARYTMEALVQIALHSLAGSHRVKGAEENGKCAD</sequence>
<dbReference type="PANTHER" id="PTHR28083">
    <property type="entry name" value="GOOD FOR FULL DBP5 ACTIVITY PROTEIN 2"/>
    <property type="match status" value="1"/>
</dbReference>
<comment type="caution">
    <text evidence="3">The sequence shown here is derived from an EMBL/GenBank/DDBJ whole genome shotgun (WGS) entry which is preliminary data.</text>
</comment>
<organism evidence="3 4">
    <name type="scientific">Monascus purpureus</name>
    <name type="common">Red mold</name>
    <name type="synonym">Monascus anka</name>
    <dbReference type="NCBI Taxonomy" id="5098"/>
    <lineage>
        <taxon>Eukaryota</taxon>
        <taxon>Fungi</taxon>
        <taxon>Dikarya</taxon>
        <taxon>Ascomycota</taxon>
        <taxon>Pezizomycotina</taxon>
        <taxon>Eurotiomycetes</taxon>
        <taxon>Eurotiomycetidae</taxon>
        <taxon>Eurotiales</taxon>
        <taxon>Aspergillaceae</taxon>
        <taxon>Monascus</taxon>
    </lineage>
</organism>
<proteinExistence type="predicted"/>
<gene>
    <name evidence="3" type="ORF">MPDQ_007408</name>
</gene>
<feature type="domain" description="Gfd2/YDR514C-like C-terminal" evidence="2">
    <location>
        <begin position="368"/>
        <end position="580"/>
    </location>
</feature>
<reference evidence="3 4" key="1">
    <citation type="submission" date="2019-06" db="EMBL/GenBank/DDBJ databases">
        <title>Wine fermentation using esterase from Monascus purpureus.</title>
        <authorList>
            <person name="Geng C."/>
            <person name="Zhang Y."/>
        </authorList>
    </citation>
    <scope>NUCLEOTIDE SEQUENCE [LARGE SCALE GENOMIC DNA]</scope>
    <source>
        <strain evidence="3">HQ1</strain>
    </source>
</reference>
<dbReference type="Proteomes" id="UP000319663">
    <property type="component" value="Unassembled WGS sequence"/>
</dbReference>
<dbReference type="Pfam" id="PF21762">
    <property type="entry name" value="DEDDh_C"/>
    <property type="match status" value="1"/>
</dbReference>
<dbReference type="InterPro" id="IPR036397">
    <property type="entry name" value="RNaseH_sf"/>
</dbReference>
<evidence type="ECO:0000313" key="4">
    <source>
        <dbReference type="Proteomes" id="UP000319663"/>
    </source>
</evidence>
<dbReference type="InterPro" id="IPR048519">
    <property type="entry name" value="Gfd2/YDR514C-like_C"/>
</dbReference>
<protein>
    <recommendedName>
        <fullName evidence="2">Gfd2/YDR514C-like C-terminal domain-containing protein</fullName>
    </recommendedName>
</protein>
<dbReference type="GO" id="GO:0003676">
    <property type="term" value="F:nucleic acid binding"/>
    <property type="evidence" value="ECO:0007669"/>
    <property type="project" value="InterPro"/>
</dbReference>
<evidence type="ECO:0000313" key="3">
    <source>
        <dbReference type="EMBL" id="TQB71632.1"/>
    </source>
</evidence>
<accession>A0A507QW56</accession>
<keyword evidence="4" id="KW-1185">Reference proteome</keyword>
<dbReference type="PANTHER" id="PTHR28083:SF1">
    <property type="entry name" value="GOOD FOR FULL DBP5 ACTIVITY PROTEIN 2"/>
    <property type="match status" value="1"/>
</dbReference>
<name>A0A507QW56_MONPU</name>
<dbReference type="InterPro" id="IPR012337">
    <property type="entry name" value="RNaseH-like_sf"/>
</dbReference>
<dbReference type="InterPro" id="IPR040151">
    <property type="entry name" value="Gfd2/YDR514C-like"/>
</dbReference>
<dbReference type="STRING" id="5098.A0A507QW56"/>
<dbReference type="OrthoDB" id="5953249at2759"/>
<evidence type="ECO:0000256" key="1">
    <source>
        <dbReference type="SAM" id="MobiDB-lite"/>
    </source>
</evidence>
<dbReference type="SUPFAM" id="SSF53098">
    <property type="entry name" value="Ribonuclease H-like"/>
    <property type="match status" value="1"/>
</dbReference>
<dbReference type="GO" id="GO:0005634">
    <property type="term" value="C:nucleus"/>
    <property type="evidence" value="ECO:0007669"/>
    <property type="project" value="TreeGrafter"/>
</dbReference>
<feature type="region of interest" description="Disordered" evidence="1">
    <location>
        <begin position="69"/>
        <end position="94"/>
    </location>
</feature>
<evidence type="ECO:0000259" key="2">
    <source>
        <dbReference type="Pfam" id="PF21762"/>
    </source>
</evidence>
<dbReference type="Gene3D" id="3.30.420.10">
    <property type="entry name" value="Ribonuclease H-like superfamily/Ribonuclease H"/>
    <property type="match status" value="1"/>
</dbReference>